<accession>A0A6C0BJP5</accession>
<reference evidence="1" key="1">
    <citation type="journal article" date="2020" name="Nature">
        <title>Giant virus diversity and host interactions through global metagenomics.</title>
        <authorList>
            <person name="Schulz F."/>
            <person name="Roux S."/>
            <person name="Paez-Espino D."/>
            <person name="Jungbluth S."/>
            <person name="Walsh D.A."/>
            <person name="Denef V.J."/>
            <person name="McMahon K.D."/>
            <person name="Konstantinidis K.T."/>
            <person name="Eloe-Fadrosh E.A."/>
            <person name="Kyrpides N.C."/>
            <person name="Woyke T."/>
        </authorList>
    </citation>
    <scope>NUCLEOTIDE SEQUENCE</scope>
    <source>
        <strain evidence="1">GVMAG-M-3300014204-73</strain>
    </source>
</reference>
<dbReference type="EMBL" id="MN739181">
    <property type="protein sequence ID" value="QHS92575.1"/>
    <property type="molecule type" value="Genomic_DNA"/>
</dbReference>
<sequence length="366" mass="41940">MSVDTLYDSDQQTTFLADLTNRQLRQQLDPQATIYSVLKSMVTLHGVDYFAERINYNGHNGILTYTSPVTTPSTTSITSPTSLPTPPTLRDHHLYGFNLDAEDPRMIVYRDKIYLIFNIRDPQNCGRIMCISSYDDFHPIRLHVAQMIPNPIEKNWTPLVKNDQLYFIYTYDPLVVLHYDFNPAGLCDLVWKPVDLRMPFNTTPTYLRGGSCLVPYQGNGLETNRYYVGLCHSRVGIDKKNIGGYDYFYYQPFVVLLDTQPWQVVQISKPLMLSLPPSVNVVKTVPTTKIIFEESPWMCAITPNSLNHLADNQYTMTVNVNEIVTLEFQLTINLIPKPAPVSWNQVAKSRSVELISRVAPEKHNFY</sequence>
<proteinExistence type="predicted"/>
<protein>
    <submittedName>
        <fullName evidence="1">Uncharacterized protein</fullName>
    </submittedName>
</protein>
<evidence type="ECO:0000313" key="1">
    <source>
        <dbReference type="EMBL" id="QHS92575.1"/>
    </source>
</evidence>
<dbReference type="AlphaFoldDB" id="A0A6C0BJP5"/>
<name>A0A6C0BJP5_9ZZZZ</name>
<organism evidence="1">
    <name type="scientific">viral metagenome</name>
    <dbReference type="NCBI Taxonomy" id="1070528"/>
    <lineage>
        <taxon>unclassified sequences</taxon>
        <taxon>metagenomes</taxon>
        <taxon>organismal metagenomes</taxon>
    </lineage>
</organism>